<evidence type="ECO:0000256" key="8">
    <source>
        <dbReference type="ARBA" id="ARBA00023136"/>
    </source>
</evidence>
<evidence type="ECO:0000256" key="2">
    <source>
        <dbReference type="ARBA" id="ARBA00022448"/>
    </source>
</evidence>
<keyword evidence="2 10" id="KW-0813">Transport</keyword>
<protein>
    <recommendedName>
        <fullName evidence="10">Cobalt transport protein CbiN</fullName>
    </recommendedName>
    <alternativeName>
        <fullName evidence="10">Energy-coupling factor transporter probable substrate-capture protein CbiN</fullName>
        <shortName evidence="10">ECF transporter S component CbiN</shortName>
    </alternativeName>
</protein>
<comment type="similarity">
    <text evidence="10">Belongs to the CbiN family.</text>
</comment>
<dbReference type="UniPathway" id="UPA00148"/>
<keyword evidence="9 10" id="KW-0170">Cobalt</keyword>
<accession>A0A562QQQ2</accession>
<dbReference type="InterPro" id="IPR003705">
    <property type="entry name" value="CbiN"/>
</dbReference>
<dbReference type="GO" id="GO:0015087">
    <property type="term" value="F:cobalt ion transmembrane transporter activity"/>
    <property type="evidence" value="ECO:0007669"/>
    <property type="project" value="UniProtKB-UniRule"/>
</dbReference>
<evidence type="ECO:0000313" key="11">
    <source>
        <dbReference type="EMBL" id="TWI59003.1"/>
    </source>
</evidence>
<evidence type="ECO:0000256" key="5">
    <source>
        <dbReference type="ARBA" id="ARBA00022692"/>
    </source>
</evidence>
<dbReference type="Proteomes" id="UP000315711">
    <property type="component" value="Unassembled WGS sequence"/>
</dbReference>
<evidence type="ECO:0000256" key="10">
    <source>
        <dbReference type="HAMAP-Rule" id="MF_00330"/>
    </source>
</evidence>
<dbReference type="HAMAP" id="MF_00330">
    <property type="entry name" value="CbiN"/>
    <property type="match status" value="1"/>
</dbReference>
<dbReference type="AlphaFoldDB" id="A0A562QQQ2"/>
<name>A0A562QQQ2_9BACI</name>
<keyword evidence="5 10" id="KW-0812">Transmembrane</keyword>
<dbReference type="PANTHER" id="PTHR38662:SF1">
    <property type="entry name" value="COBALT TRANSPORT PROTEIN CBIN"/>
    <property type="match status" value="1"/>
</dbReference>
<dbReference type="RefSeq" id="WP_144449099.1">
    <property type="nucleotide sequence ID" value="NZ_VLKZ01000002.1"/>
</dbReference>
<feature type="transmembrane region" description="Helical" evidence="10">
    <location>
        <begin position="62"/>
        <end position="80"/>
    </location>
</feature>
<keyword evidence="3 10" id="KW-1003">Cell membrane</keyword>
<evidence type="ECO:0000256" key="7">
    <source>
        <dbReference type="ARBA" id="ARBA00023065"/>
    </source>
</evidence>
<keyword evidence="1 10" id="KW-0171">Cobalt transport</keyword>
<evidence type="ECO:0000313" key="12">
    <source>
        <dbReference type="Proteomes" id="UP000315711"/>
    </source>
</evidence>
<dbReference type="OrthoDB" id="1551318at2"/>
<keyword evidence="12" id="KW-1185">Reference proteome</keyword>
<sequence length="95" mass="10546">MKNIVLFIFVILLAVTPLFLQKDAAFEGADGQAEEVIGEIAPTYEPWFHTIWEPPSGEIESLLFSIQAAIGAIVIGYVIGYGRARKKYSSNTERK</sequence>
<comment type="function">
    <text evidence="10">Part of the energy-coupling factor (ECF) transporter complex CbiMNOQ involved in cobalt import.</text>
</comment>
<dbReference type="EMBL" id="VLKZ01000002">
    <property type="protein sequence ID" value="TWI59003.1"/>
    <property type="molecule type" value="Genomic_DNA"/>
</dbReference>
<dbReference type="PANTHER" id="PTHR38662">
    <property type="entry name" value="COBALT TRANSPORT PROTEIN CBIN"/>
    <property type="match status" value="1"/>
</dbReference>
<comment type="caution">
    <text evidence="11">The sequence shown here is derived from an EMBL/GenBank/DDBJ whole genome shotgun (WGS) entry which is preliminary data.</text>
</comment>
<organism evidence="11 12">
    <name type="scientific">Halalkalibacter nanhaiisediminis</name>
    <dbReference type="NCBI Taxonomy" id="688079"/>
    <lineage>
        <taxon>Bacteria</taxon>
        <taxon>Bacillati</taxon>
        <taxon>Bacillota</taxon>
        <taxon>Bacilli</taxon>
        <taxon>Bacillales</taxon>
        <taxon>Bacillaceae</taxon>
        <taxon>Halalkalibacter</taxon>
    </lineage>
</organism>
<gene>
    <name evidence="10" type="primary">cbiN</name>
    <name evidence="11" type="ORF">IQ10_00714</name>
</gene>
<dbReference type="NCBIfam" id="TIGR01165">
    <property type="entry name" value="cbiN"/>
    <property type="match status" value="1"/>
</dbReference>
<evidence type="ECO:0000256" key="9">
    <source>
        <dbReference type="ARBA" id="ARBA00023285"/>
    </source>
</evidence>
<keyword evidence="8 10" id="KW-0472">Membrane</keyword>
<evidence type="ECO:0000256" key="1">
    <source>
        <dbReference type="ARBA" id="ARBA00022426"/>
    </source>
</evidence>
<dbReference type="GO" id="GO:0005886">
    <property type="term" value="C:plasma membrane"/>
    <property type="evidence" value="ECO:0007669"/>
    <property type="project" value="UniProtKB-SubCell"/>
</dbReference>
<proteinExistence type="inferred from homology"/>
<keyword evidence="4 10" id="KW-0169">Cobalamin biosynthesis</keyword>
<evidence type="ECO:0000256" key="3">
    <source>
        <dbReference type="ARBA" id="ARBA00022475"/>
    </source>
</evidence>
<dbReference type="GO" id="GO:0009236">
    <property type="term" value="P:cobalamin biosynthetic process"/>
    <property type="evidence" value="ECO:0007669"/>
    <property type="project" value="UniProtKB-UniRule"/>
</dbReference>
<dbReference type="NCBIfam" id="NF002780">
    <property type="entry name" value="PRK02898.1"/>
    <property type="match status" value="1"/>
</dbReference>
<keyword evidence="7 10" id="KW-0406">Ion transport</keyword>
<comment type="subunit">
    <text evidence="10">Forms an energy-coupling factor (ECF) transporter complex composed of an ATP-binding protein (A component, CbiO), a transmembrane protein (T component, CbiQ) and 2 possible substrate-capture proteins (S components, CbiM and CbiN) of unknown stoichimetry.</text>
</comment>
<comment type="subcellular location">
    <subcellularLocation>
        <location evidence="10">Cell membrane</location>
        <topology evidence="10">Multi-pass membrane protein</topology>
    </subcellularLocation>
</comment>
<dbReference type="Pfam" id="PF02553">
    <property type="entry name" value="CbiN"/>
    <property type="match status" value="1"/>
</dbReference>
<comment type="pathway">
    <text evidence="10">Cofactor biosynthesis; adenosylcobalamin biosynthesis.</text>
</comment>
<evidence type="ECO:0000256" key="4">
    <source>
        <dbReference type="ARBA" id="ARBA00022573"/>
    </source>
</evidence>
<keyword evidence="6 10" id="KW-1133">Transmembrane helix</keyword>
<evidence type="ECO:0000256" key="6">
    <source>
        <dbReference type="ARBA" id="ARBA00022989"/>
    </source>
</evidence>
<reference evidence="11 12" key="1">
    <citation type="journal article" date="2015" name="Stand. Genomic Sci.">
        <title>Genomic Encyclopedia of Bacterial and Archaeal Type Strains, Phase III: the genomes of soil and plant-associated and newly described type strains.</title>
        <authorList>
            <person name="Whitman W.B."/>
            <person name="Woyke T."/>
            <person name="Klenk H.P."/>
            <person name="Zhou Y."/>
            <person name="Lilburn T.G."/>
            <person name="Beck B.J."/>
            <person name="De Vos P."/>
            <person name="Vandamme P."/>
            <person name="Eisen J.A."/>
            <person name="Garrity G."/>
            <person name="Hugenholtz P."/>
            <person name="Kyrpides N.C."/>
        </authorList>
    </citation>
    <scope>NUCLEOTIDE SEQUENCE [LARGE SCALE GENOMIC DNA]</scope>
    <source>
        <strain evidence="11 12">CGMCC 1.10116</strain>
    </source>
</reference>
<comment type="caution">
    <text evidence="10">Lacks conserved residue(s) required for the propagation of feature annotation.</text>
</comment>